<dbReference type="SUPFAM" id="SSF48019">
    <property type="entry name" value="post-AAA+ oligomerization domain-like"/>
    <property type="match status" value="1"/>
</dbReference>
<keyword evidence="3" id="KW-0235">DNA replication</keyword>
<dbReference type="AlphaFoldDB" id="A0A9X9S3C0"/>
<name>A0A9X9S3C0_METOG</name>
<evidence type="ECO:0000256" key="5">
    <source>
        <dbReference type="ARBA" id="ARBA00022840"/>
    </source>
</evidence>
<dbReference type="Pfam" id="PF13177">
    <property type="entry name" value="DNA_pol3_delta2"/>
    <property type="match status" value="1"/>
</dbReference>
<dbReference type="GO" id="GO:0003689">
    <property type="term" value="F:DNA clamp loader activity"/>
    <property type="evidence" value="ECO:0007669"/>
    <property type="project" value="TreeGrafter"/>
</dbReference>
<sequence length="334" mass="37825">MLWIEKYRPETFEDIRGQDAVVGMLKAFSADSLIPHLLISGRHGTGKSVAVECLAKELYGEFWKENMTVIQTGALFRGGKSYLENEEKFSHLYKKDASLINNFKYIVRWFASVKPLDAEFKLMVFDEAEALTFEAQQALRRMMERFSGTCRFIFITRTQSAIIPAIASRALPLFFRPLSDEIVLELMTAILAQENVPASAYNEEETELIAAAAQGDARKAILFCQMNCDSRIEGGFEEYLESETGNIARSVFRVLRKGDIEKAKSVIEILMLEYGLSGPEVLEELSRARKQEYNDPRITVALANADMMMRDAGNEYIQMDALLSSIVKEVFLVE</sequence>
<dbReference type="InterPro" id="IPR008921">
    <property type="entry name" value="DNA_pol3_clamp-load_cplx_C"/>
</dbReference>
<evidence type="ECO:0000256" key="3">
    <source>
        <dbReference type="ARBA" id="ARBA00022705"/>
    </source>
</evidence>
<dbReference type="GeneID" id="76835870"/>
<evidence type="ECO:0000256" key="1">
    <source>
        <dbReference type="ARBA" id="ARBA00009668"/>
    </source>
</evidence>
<evidence type="ECO:0000313" key="8">
    <source>
        <dbReference type="EMBL" id="WAI01154.1"/>
    </source>
</evidence>
<dbReference type="InterPro" id="IPR027417">
    <property type="entry name" value="P-loop_NTPase"/>
</dbReference>
<dbReference type="PANTHER" id="PTHR11669">
    <property type="entry name" value="REPLICATION FACTOR C / DNA POLYMERASE III GAMMA-TAU SUBUNIT"/>
    <property type="match status" value="1"/>
</dbReference>
<dbReference type="EMBL" id="CP113361">
    <property type="protein sequence ID" value="WAI01154.1"/>
    <property type="molecule type" value="Genomic_DNA"/>
</dbReference>
<evidence type="ECO:0000256" key="6">
    <source>
        <dbReference type="ARBA" id="ARBA00031749"/>
    </source>
</evidence>
<feature type="domain" description="Replication factor C C-terminal" evidence="7">
    <location>
        <begin position="249"/>
        <end position="324"/>
    </location>
</feature>
<dbReference type="PANTHER" id="PTHR11669:SF20">
    <property type="entry name" value="REPLICATION FACTOR C SUBUNIT 4"/>
    <property type="match status" value="1"/>
</dbReference>
<dbReference type="GO" id="GO:0005663">
    <property type="term" value="C:DNA replication factor C complex"/>
    <property type="evidence" value="ECO:0007669"/>
    <property type="project" value="TreeGrafter"/>
</dbReference>
<evidence type="ECO:0000259" key="7">
    <source>
        <dbReference type="Pfam" id="PF08542"/>
    </source>
</evidence>
<keyword evidence="9" id="KW-1185">Reference proteome</keyword>
<organism evidence="8 9">
    <name type="scientific">Methanogenium organophilum</name>
    <dbReference type="NCBI Taxonomy" id="2199"/>
    <lineage>
        <taxon>Archaea</taxon>
        <taxon>Methanobacteriati</taxon>
        <taxon>Methanobacteriota</taxon>
        <taxon>Stenosarchaea group</taxon>
        <taxon>Methanomicrobia</taxon>
        <taxon>Methanomicrobiales</taxon>
        <taxon>Methanomicrobiaceae</taxon>
        <taxon>Methanogenium</taxon>
    </lineage>
</organism>
<dbReference type="GO" id="GO:0005524">
    <property type="term" value="F:ATP binding"/>
    <property type="evidence" value="ECO:0007669"/>
    <property type="project" value="UniProtKB-KW"/>
</dbReference>
<dbReference type="CDD" id="cd00009">
    <property type="entry name" value="AAA"/>
    <property type="match status" value="1"/>
</dbReference>
<evidence type="ECO:0000256" key="4">
    <source>
        <dbReference type="ARBA" id="ARBA00022741"/>
    </source>
</evidence>
<gene>
    <name evidence="8" type="ORF">OU421_12170</name>
</gene>
<keyword evidence="5" id="KW-0067">ATP-binding</keyword>
<dbReference type="InterPro" id="IPR050238">
    <property type="entry name" value="DNA_Rep/Repair_Clamp_Loader"/>
</dbReference>
<accession>A0A9X9S3C0</accession>
<dbReference type="Proteomes" id="UP001163096">
    <property type="component" value="Chromosome"/>
</dbReference>
<proteinExistence type="inferred from homology"/>
<dbReference type="NCBIfam" id="NF009067">
    <property type="entry name" value="PRK12402.1"/>
    <property type="match status" value="1"/>
</dbReference>
<reference evidence="8" key="1">
    <citation type="submission" date="2022-11" db="EMBL/GenBank/DDBJ databases">
        <title>Complete genome sequence of Methanogenium organophilum DSM 3596.</title>
        <authorList>
            <person name="Chen S.-C."/>
            <person name="Lai S.-J."/>
            <person name="You Y.-T."/>
        </authorList>
    </citation>
    <scope>NUCLEOTIDE SEQUENCE</scope>
    <source>
        <strain evidence="8">DSM 3596</strain>
    </source>
</reference>
<dbReference type="GO" id="GO:0006281">
    <property type="term" value="P:DNA repair"/>
    <property type="evidence" value="ECO:0007669"/>
    <property type="project" value="TreeGrafter"/>
</dbReference>
<evidence type="ECO:0000256" key="2">
    <source>
        <dbReference type="ARBA" id="ARBA00014164"/>
    </source>
</evidence>
<keyword evidence="4" id="KW-0547">Nucleotide-binding</keyword>
<dbReference type="KEGG" id="mou:OU421_12170"/>
<dbReference type="GO" id="GO:0003677">
    <property type="term" value="F:DNA binding"/>
    <property type="evidence" value="ECO:0007669"/>
    <property type="project" value="InterPro"/>
</dbReference>
<dbReference type="GO" id="GO:0006261">
    <property type="term" value="P:DNA-templated DNA replication"/>
    <property type="evidence" value="ECO:0007669"/>
    <property type="project" value="TreeGrafter"/>
</dbReference>
<comment type="similarity">
    <text evidence="1">Belongs to the activator 1 small subunits family. RfcS subfamily.</text>
</comment>
<dbReference type="Pfam" id="PF08542">
    <property type="entry name" value="Rep_fac_C"/>
    <property type="match status" value="1"/>
</dbReference>
<dbReference type="Gene3D" id="3.40.50.300">
    <property type="entry name" value="P-loop containing nucleotide triphosphate hydrolases"/>
    <property type="match status" value="1"/>
</dbReference>
<dbReference type="SUPFAM" id="SSF52540">
    <property type="entry name" value="P-loop containing nucleoside triphosphate hydrolases"/>
    <property type="match status" value="1"/>
</dbReference>
<evidence type="ECO:0000313" key="9">
    <source>
        <dbReference type="Proteomes" id="UP001163096"/>
    </source>
</evidence>
<dbReference type="InterPro" id="IPR013748">
    <property type="entry name" value="Rep_factorC_C"/>
</dbReference>
<dbReference type="RefSeq" id="WP_268186371.1">
    <property type="nucleotide sequence ID" value="NZ_CP113361.1"/>
</dbReference>
<protein>
    <recommendedName>
        <fullName evidence="2">Replication factor C small subunit</fullName>
    </recommendedName>
    <alternativeName>
        <fullName evidence="6">Clamp loader small subunit</fullName>
    </alternativeName>
</protein>
<dbReference type="Gene3D" id="1.20.272.10">
    <property type="match status" value="1"/>
</dbReference>